<protein>
    <submittedName>
        <fullName evidence="8">Oxidoreductase</fullName>
    </submittedName>
</protein>
<evidence type="ECO:0000256" key="7">
    <source>
        <dbReference type="SAM" id="Phobius"/>
    </source>
</evidence>
<evidence type="ECO:0000256" key="6">
    <source>
        <dbReference type="ARBA" id="ARBA00023136"/>
    </source>
</evidence>
<dbReference type="Pfam" id="PF07681">
    <property type="entry name" value="DoxX"/>
    <property type="match status" value="1"/>
</dbReference>
<dbReference type="OrthoDB" id="886570at2"/>
<evidence type="ECO:0000256" key="5">
    <source>
        <dbReference type="ARBA" id="ARBA00022989"/>
    </source>
</evidence>
<proteinExistence type="inferred from homology"/>
<comment type="similarity">
    <text evidence="2">Belongs to the DoxX family.</text>
</comment>
<comment type="caution">
    <text evidence="8">The sequence shown here is derived from an EMBL/GenBank/DDBJ whole genome shotgun (WGS) entry which is preliminary data.</text>
</comment>
<dbReference type="RefSeq" id="WP_018391996.1">
    <property type="nucleotide sequence ID" value="NZ_LQWZ01000001.1"/>
</dbReference>
<feature type="transmembrane region" description="Helical" evidence="7">
    <location>
        <begin position="45"/>
        <end position="66"/>
    </location>
</feature>
<feature type="transmembrane region" description="Helical" evidence="7">
    <location>
        <begin position="99"/>
        <end position="117"/>
    </location>
</feature>
<dbReference type="AlphaFoldDB" id="A0A177L4E9"/>
<organism evidence="8 9">
    <name type="scientific">Domibacillus aminovorans</name>
    <dbReference type="NCBI Taxonomy" id="29332"/>
    <lineage>
        <taxon>Bacteria</taxon>
        <taxon>Bacillati</taxon>
        <taxon>Bacillota</taxon>
        <taxon>Bacilli</taxon>
        <taxon>Bacillales</taxon>
        <taxon>Bacillaceae</taxon>
        <taxon>Domibacillus</taxon>
    </lineage>
</organism>
<keyword evidence="6 7" id="KW-0472">Membrane</keyword>
<evidence type="ECO:0000256" key="3">
    <source>
        <dbReference type="ARBA" id="ARBA00022475"/>
    </source>
</evidence>
<dbReference type="GO" id="GO:0005886">
    <property type="term" value="C:plasma membrane"/>
    <property type="evidence" value="ECO:0007669"/>
    <property type="project" value="UniProtKB-SubCell"/>
</dbReference>
<dbReference type="PANTHER" id="PTHR33452:SF1">
    <property type="entry name" value="INNER MEMBRANE PROTEIN YPHA-RELATED"/>
    <property type="match status" value="1"/>
</dbReference>
<gene>
    <name evidence="8" type="ORF">AWH48_00560</name>
</gene>
<dbReference type="InterPro" id="IPR032808">
    <property type="entry name" value="DoxX"/>
</dbReference>
<feature type="transmembrane region" description="Helical" evidence="7">
    <location>
        <begin position="73"/>
        <end position="93"/>
    </location>
</feature>
<reference evidence="8 9" key="1">
    <citation type="submission" date="2016-01" db="EMBL/GenBank/DDBJ databases">
        <title>Investigation of taxonomic status of Bacillus aminovorans.</title>
        <authorList>
            <person name="Verma A."/>
            <person name="Pal Y."/>
            <person name="Krishnamurthi S."/>
        </authorList>
    </citation>
    <scope>NUCLEOTIDE SEQUENCE [LARGE SCALE GENOMIC DNA]</scope>
    <source>
        <strain evidence="8 9">DSM 4337</strain>
    </source>
</reference>
<sequence length="135" mass="14474">MNKHEAGTILLRAILGFTFFIHGLSKFQGGISNTAGFFDSIGIPGFLAYVVAFVELIGGIALILGLGIRIVSVLFVVIMLGAIFTVKLSAGFLGNGQTAGYELEIALLAMSIYFAVAKGSRFSLDNKFFRSEEEK</sequence>
<comment type="subcellular location">
    <subcellularLocation>
        <location evidence="1">Cell membrane</location>
        <topology evidence="1">Multi-pass membrane protein</topology>
    </subcellularLocation>
</comment>
<keyword evidence="4 7" id="KW-0812">Transmembrane</keyword>
<evidence type="ECO:0000313" key="9">
    <source>
        <dbReference type="Proteomes" id="UP000077271"/>
    </source>
</evidence>
<feature type="transmembrane region" description="Helical" evidence="7">
    <location>
        <begin position="9"/>
        <end position="25"/>
    </location>
</feature>
<evidence type="ECO:0000256" key="1">
    <source>
        <dbReference type="ARBA" id="ARBA00004651"/>
    </source>
</evidence>
<keyword evidence="3" id="KW-1003">Cell membrane</keyword>
<evidence type="ECO:0000256" key="2">
    <source>
        <dbReference type="ARBA" id="ARBA00006679"/>
    </source>
</evidence>
<evidence type="ECO:0000256" key="4">
    <source>
        <dbReference type="ARBA" id="ARBA00022692"/>
    </source>
</evidence>
<dbReference type="InterPro" id="IPR051907">
    <property type="entry name" value="DoxX-like_oxidoreductase"/>
</dbReference>
<dbReference type="PANTHER" id="PTHR33452">
    <property type="entry name" value="OXIDOREDUCTASE CATD-RELATED"/>
    <property type="match status" value="1"/>
</dbReference>
<accession>A0A177L4E9</accession>
<keyword evidence="5 7" id="KW-1133">Transmembrane helix</keyword>
<evidence type="ECO:0000313" key="8">
    <source>
        <dbReference type="EMBL" id="OAH59631.1"/>
    </source>
</evidence>
<name>A0A177L4E9_9BACI</name>
<dbReference type="Proteomes" id="UP000077271">
    <property type="component" value="Unassembled WGS sequence"/>
</dbReference>
<dbReference type="EMBL" id="LQWZ01000001">
    <property type="protein sequence ID" value="OAH59631.1"/>
    <property type="molecule type" value="Genomic_DNA"/>
</dbReference>